<feature type="compositionally biased region" description="Polar residues" evidence="1">
    <location>
        <begin position="9"/>
        <end position="21"/>
    </location>
</feature>
<accession>A0AAV7NRB3</accession>
<protein>
    <submittedName>
        <fullName evidence="2">Uncharacterized protein</fullName>
    </submittedName>
</protein>
<comment type="caution">
    <text evidence="2">The sequence shown here is derived from an EMBL/GenBank/DDBJ whole genome shotgun (WGS) entry which is preliminary data.</text>
</comment>
<gene>
    <name evidence="2" type="ORF">NDU88_006226</name>
</gene>
<reference evidence="2" key="1">
    <citation type="journal article" date="2022" name="bioRxiv">
        <title>Sequencing and chromosome-scale assembly of the giantPleurodeles waltlgenome.</title>
        <authorList>
            <person name="Brown T."/>
            <person name="Elewa A."/>
            <person name="Iarovenko S."/>
            <person name="Subramanian E."/>
            <person name="Araus A.J."/>
            <person name="Petzold A."/>
            <person name="Susuki M."/>
            <person name="Suzuki K.-i.T."/>
            <person name="Hayashi T."/>
            <person name="Toyoda A."/>
            <person name="Oliveira C."/>
            <person name="Osipova E."/>
            <person name="Leigh N.D."/>
            <person name="Simon A."/>
            <person name="Yun M.H."/>
        </authorList>
    </citation>
    <scope>NUCLEOTIDE SEQUENCE</scope>
    <source>
        <strain evidence="2">20211129_DDA</strain>
        <tissue evidence="2">Liver</tissue>
    </source>
</reference>
<keyword evidence="3" id="KW-1185">Reference proteome</keyword>
<evidence type="ECO:0000313" key="3">
    <source>
        <dbReference type="Proteomes" id="UP001066276"/>
    </source>
</evidence>
<evidence type="ECO:0000313" key="2">
    <source>
        <dbReference type="EMBL" id="KAJ1118031.1"/>
    </source>
</evidence>
<organism evidence="2 3">
    <name type="scientific">Pleurodeles waltl</name>
    <name type="common">Iberian ribbed newt</name>
    <dbReference type="NCBI Taxonomy" id="8319"/>
    <lineage>
        <taxon>Eukaryota</taxon>
        <taxon>Metazoa</taxon>
        <taxon>Chordata</taxon>
        <taxon>Craniata</taxon>
        <taxon>Vertebrata</taxon>
        <taxon>Euteleostomi</taxon>
        <taxon>Amphibia</taxon>
        <taxon>Batrachia</taxon>
        <taxon>Caudata</taxon>
        <taxon>Salamandroidea</taxon>
        <taxon>Salamandridae</taxon>
        <taxon>Pleurodelinae</taxon>
        <taxon>Pleurodeles</taxon>
    </lineage>
</organism>
<proteinExistence type="predicted"/>
<feature type="region of interest" description="Disordered" evidence="1">
    <location>
        <begin position="55"/>
        <end position="121"/>
    </location>
</feature>
<name>A0AAV7NRB3_PLEWA</name>
<feature type="compositionally biased region" description="Polar residues" evidence="1">
    <location>
        <begin position="55"/>
        <end position="64"/>
    </location>
</feature>
<dbReference type="Proteomes" id="UP001066276">
    <property type="component" value="Chromosome 8"/>
</dbReference>
<dbReference type="AlphaFoldDB" id="A0AAV7NRB3"/>
<evidence type="ECO:0000256" key="1">
    <source>
        <dbReference type="SAM" id="MobiDB-lite"/>
    </source>
</evidence>
<dbReference type="EMBL" id="JANPWB010000012">
    <property type="protein sequence ID" value="KAJ1118031.1"/>
    <property type="molecule type" value="Genomic_DNA"/>
</dbReference>
<feature type="compositionally biased region" description="Polar residues" evidence="1">
    <location>
        <begin position="100"/>
        <end position="121"/>
    </location>
</feature>
<feature type="region of interest" description="Disordered" evidence="1">
    <location>
        <begin position="1"/>
        <end position="35"/>
    </location>
</feature>
<feature type="compositionally biased region" description="Basic residues" evidence="1">
    <location>
        <begin position="80"/>
        <end position="99"/>
    </location>
</feature>
<sequence length="121" mass="13337">MRIGPRAPHSSSGGSVTSTLPSGHPQAHRDRSPTSVYTPIRFWVFSGQCSGVRQTLLSQKQGQGKATPRPGKDRTQLRMSHFRRQLTRVSSSKRSHHQLQRPSLTPSQASISTHSSTVRSP</sequence>